<keyword evidence="9" id="KW-1185">Reference proteome</keyword>
<evidence type="ECO:0000256" key="4">
    <source>
        <dbReference type="ARBA" id="ARBA00023125"/>
    </source>
</evidence>
<keyword evidence="2" id="KW-0067">ATP-binding</keyword>
<dbReference type="InterPro" id="IPR027417">
    <property type="entry name" value="P-loop_NTPase"/>
</dbReference>
<organism evidence="8 9">
    <name type="scientific">Comamonas serinivorans</name>
    <dbReference type="NCBI Taxonomy" id="1082851"/>
    <lineage>
        <taxon>Bacteria</taxon>
        <taxon>Pseudomonadati</taxon>
        <taxon>Pseudomonadota</taxon>
        <taxon>Betaproteobacteria</taxon>
        <taxon>Burkholderiales</taxon>
        <taxon>Comamonadaceae</taxon>
        <taxon>Comamonas</taxon>
    </lineage>
</organism>
<feature type="compositionally biased region" description="Low complexity" evidence="6">
    <location>
        <begin position="299"/>
        <end position="318"/>
    </location>
</feature>
<evidence type="ECO:0000256" key="3">
    <source>
        <dbReference type="ARBA" id="ARBA00023015"/>
    </source>
</evidence>
<dbReference type="Gene3D" id="1.10.8.60">
    <property type="match status" value="1"/>
</dbReference>
<dbReference type="PROSITE" id="PS00676">
    <property type="entry name" value="SIGMA54_INTERACT_2"/>
    <property type="match status" value="1"/>
</dbReference>
<dbReference type="EMBL" id="CP021455">
    <property type="protein sequence ID" value="ARU06611.1"/>
    <property type="molecule type" value="Genomic_DNA"/>
</dbReference>
<dbReference type="OrthoDB" id="9761705at2"/>
<dbReference type="AlphaFoldDB" id="A0A1Y0ETB1"/>
<dbReference type="SUPFAM" id="SSF55781">
    <property type="entry name" value="GAF domain-like"/>
    <property type="match status" value="1"/>
</dbReference>
<dbReference type="InterPro" id="IPR002197">
    <property type="entry name" value="HTH_Fis"/>
</dbReference>
<dbReference type="FunFam" id="3.40.50.300:FF:000006">
    <property type="entry name" value="DNA-binding transcriptional regulator NtrC"/>
    <property type="match status" value="1"/>
</dbReference>
<dbReference type="PROSITE" id="PS50045">
    <property type="entry name" value="SIGMA54_INTERACT_4"/>
    <property type="match status" value="1"/>
</dbReference>
<sequence length="694" mass="74614">MQQARRHLLEQGVVLPSALDDRLARSWQRSWNAGLAPDSRGEGQGPVTGPSFARLLQRNAQLLAFARPVMDFIYRQVRGHHSMLVLADAHSTLMHTVGDDGFLDQAQRVALRCGESWHERERGTNAIGTAVAERTALQVRAGEHYLAQNGFLHCSAAPVFTAQGEVAGVIDISGDAFASQPHALVLANSAARMVENSWLKSRYPEHVRIHLHPQAEGLDTPAEGIVVLTTEGVLVGGNPEGMRMLGLSTGDCFSLRLEDRLQHRLAKLLAQAGKLPQALYLPDGERLHMRVHRPEPRVLRPAPRARPNQPASAPSRPATGASPVAAPEGPDALARCDTGDSLWQRAARQARRLLHTPVPLLILGESGVGKEVFARACHDSGPRAGQPFVAINCAAIPESLIEAELFGYAPGAYTGAQRSGSPGRIREADGGTLFLDEIGHMPVLLQTRLLRVLQERQVTPLGGGPPAGVDFALMSATHAALDEAVADGRFRRDLYYRINGFALRLPALRERSDFDALALRILRGFMGPGEADEAQGPADAPGAGKACEGAGALPVAPDLLAALRRYDWPGNVRQLSSVLQTACALREPHEAFIGWQHLADDVREALRRHEPGLAGAGVEGVGYDTAAAATTHPVAKERAAAGAWQPGPDTGSLKQLSHQVLQRTLQTVNGNVSEAARRLGISRQTVYRRLRSAS</sequence>
<dbReference type="InterPro" id="IPR058031">
    <property type="entry name" value="AAA_lid_NorR"/>
</dbReference>
<dbReference type="InterPro" id="IPR003593">
    <property type="entry name" value="AAA+_ATPase"/>
</dbReference>
<dbReference type="Pfam" id="PF25601">
    <property type="entry name" value="AAA_lid_14"/>
    <property type="match status" value="1"/>
</dbReference>
<dbReference type="Gene3D" id="3.30.450.40">
    <property type="match status" value="1"/>
</dbReference>
<dbReference type="InterPro" id="IPR025662">
    <property type="entry name" value="Sigma_54_int_dom_ATP-bd_1"/>
</dbReference>
<dbReference type="InterPro" id="IPR003018">
    <property type="entry name" value="GAF"/>
</dbReference>
<evidence type="ECO:0000313" key="9">
    <source>
        <dbReference type="Proteomes" id="UP000196138"/>
    </source>
</evidence>
<dbReference type="GO" id="GO:0005524">
    <property type="term" value="F:ATP binding"/>
    <property type="evidence" value="ECO:0007669"/>
    <property type="project" value="UniProtKB-KW"/>
</dbReference>
<dbReference type="SMART" id="SM00382">
    <property type="entry name" value="AAA"/>
    <property type="match status" value="1"/>
</dbReference>
<keyword evidence="5" id="KW-0804">Transcription</keyword>
<dbReference type="Proteomes" id="UP000196138">
    <property type="component" value="Chromosome"/>
</dbReference>
<reference evidence="8 9" key="1">
    <citation type="submission" date="2017-05" db="EMBL/GenBank/DDBJ databases">
        <authorList>
            <person name="Song R."/>
            <person name="Chenine A.L."/>
            <person name="Ruprecht R.M."/>
        </authorList>
    </citation>
    <scope>NUCLEOTIDE SEQUENCE [LARGE SCALE GENOMIC DNA]</scope>
    <source>
        <strain evidence="8 9">DSM 26136</strain>
    </source>
</reference>
<evidence type="ECO:0000256" key="2">
    <source>
        <dbReference type="ARBA" id="ARBA00022840"/>
    </source>
</evidence>
<dbReference type="GO" id="GO:0006355">
    <property type="term" value="P:regulation of DNA-templated transcription"/>
    <property type="evidence" value="ECO:0007669"/>
    <property type="project" value="InterPro"/>
</dbReference>
<dbReference type="InterPro" id="IPR029016">
    <property type="entry name" value="GAF-like_dom_sf"/>
</dbReference>
<dbReference type="KEGG" id="cser:CCO03_02945"/>
<dbReference type="InterPro" id="IPR025943">
    <property type="entry name" value="Sigma_54_int_dom_ATP-bd_2"/>
</dbReference>
<feature type="region of interest" description="Disordered" evidence="6">
    <location>
        <begin position="293"/>
        <end position="331"/>
    </location>
</feature>
<keyword evidence="4" id="KW-0238">DNA-binding</keyword>
<dbReference type="Pfam" id="PF02954">
    <property type="entry name" value="HTH_8"/>
    <property type="match status" value="1"/>
</dbReference>
<dbReference type="CDD" id="cd00009">
    <property type="entry name" value="AAA"/>
    <property type="match status" value="1"/>
</dbReference>
<evidence type="ECO:0000313" key="8">
    <source>
        <dbReference type="EMBL" id="ARU06611.1"/>
    </source>
</evidence>
<keyword evidence="3" id="KW-0805">Transcription regulation</keyword>
<accession>A0A1Y0ETB1</accession>
<dbReference type="InterPro" id="IPR009057">
    <property type="entry name" value="Homeodomain-like_sf"/>
</dbReference>
<dbReference type="Gene3D" id="3.40.50.300">
    <property type="entry name" value="P-loop containing nucleotide triphosphate hydrolases"/>
    <property type="match status" value="1"/>
</dbReference>
<dbReference type="Pfam" id="PF01590">
    <property type="entry name" value="GAF"/>
    <property type="match status" value="1"/>
</dbReference>
<dbReference type="Pfam" id="PF00158">
    <property type="entry name" value="Sigma54_activat"/>
    <property type="match status" value="1"/>
</dbReference>
<gene>
    <name evidence="8" type="ORF">CCO03_02945</name>
</gene>
<dbReference type="SUPFAM" id="SSF52540">
    <property type="entry name" value="P-loop containing nucleoside triphosphate hydrolases"/>
    <property type="match status" value="1"/>
</dbReference>
<keyword evidence="1" id="KW-0547">Nucleotide-binding</keyword>
<dbReference type="Gene3D" id="1.10.10.60">
    <property type="entry name" value="Homeodomain-like"/>
    <property type="match status" value="1"/>
</dbReference>
<name>A0A1Y0ETB1_9BURK</name>
<protein>
    <submittedName>
        <fullName evidence="8">Sigma-54-dependent Fis family transcriptional regulator</fullName>
    </submittedName>
</protein>
<dbReference type="GO" id="GO:0043565">
    <property type="term" value="F:sequence-specific DNA binding"/>
    <property type="evidence" value="ECO:0007669"/>
    <property type="project" value="InterPro"/>
</dbReference>
<proteinExistence type="predicted"/>
<evidence type="ECO:0000256" key="1">
    <source>
        <dbReference type="ARBA" id="ARBA00022741"/>
    </source>
</evidence>
<feature type="domain" description="Sigma-54 factor interaction" evidence="7">
    <location>
        <begin position="344"/>
        <end position="584"/>
    </location>
</feature>
<dbReference type="InterPro" id="IPR002078">
    <property type="entry name" value="Sigma_54_int"/>
</dbReference>
<evidence type="ECO:0000256" key="5">
    <source>
        <dbReference type="ARBA" id="ARBA00023163"/>
    </source>
</evidence>
<evidence type="ECO:0000256" key="6">
    <source>
        <dbReference type="SAM" id="MobiDB-lite"/>
    </source>
</evidence>
<dbReference type="SUPFAM" id="SSF46689">
    <property type="entry name" value="Homeodomain-like"/>
    <property type="match status" value="1"/>
</dbReference>
<dbReference type="PRINTS" id="PR01590">
    <property type="entry name" value="HTHFIS"/>
</dbReference>
<dbReference type="PROSITE" id="PS00675">
    <property type="entry name" value="SIGMA54_INTERACT_1"/>
    <property type="match status" value="1"/>
</dbReference>
<dbReference type="PANTHER" id="PTHR32071:SF77">
    <property type="entry name" value="TRANSCRIPTIONAL REGULATORY PROTEIN"/>
    <property type="match status" value="1"/>
</dbReference>
<dbReference type="PANTHER" id="PTHR32071">
    <property type="entry name" value="TRANSCRIPTIONAL REGULATORY PROTEIN"/>
    <property type="match status" value="1"/>
</dbReference>
<evidence type="ECO:0000259" key="7">
    <source>
        <dbReference type="PROSITE" id="PS50045"/>
    </source>
</evidence>